<dbReference type="Proteomes" id="UP000001396">
    <property type="component" value="Unassembled WGS sequence"/>
</dbReference>
<evidence type="ECO:0000313" key="1">
    <source>
        <dbReference type="EMBL" id="EFA76895.1"/>
    </source>
</evidence>
<name>D3BNX6_HETP5</name>
<comment type="caution">
    <text evidence="1">The sequence shown here is derived from an EMBL/GenBank/DDBJ whole genome shotgun (WGS) entry which is preliminary data.</text>
</comment>
<accession>D3BNX6</accession>
<dbReference type="GeneID" id="31365122"/>
<dbReference type="AlphaFoldDB" id="D3BNX6"/>
<dbReference type="EMBL" id="ADBJ01000044">
    <property type="protein sequence ID" value="EFA76895.1"/>
    <property type="molecule type" value="Genomic_DNA"/>
</dbReference>
<dbReference type="InParanoid" id="D3BNX6"/>
<reference evidence="1 2" key="1">
    <citation type="journal article" date="2011" name="Genome Res.">
        <title>Phylogeny-wide analysis of social amoeba genomes highlights ancient origins for complex intercellular communication.</title>
        <authorList>
            <person name="Heidel A.J."/>
            <person name="Lawal H.M."/>
            <person name="Felder M."/>
            <person name="Schilde C."/>
            <person name="Helps N.R."/>
            <person name="Tunggal B."/>
            <person name="Rivero F."/>
            <person name="John U."/>
            <person name="Schleicher M."/>
            <person name="Eichinger L."/>
            <person name="Platzer M."/>
            <person name="Noegel A.A."/>
            <person name="Schaap P."/>
            <person name="Gloeckner G."/>
        </authorList>
    </citation>
    <scope>NUCLEOTIDE SEQUENCE [LARGE SCALE GENOMIC DNA]</scope>
    <source>
        <strain evidence="2">ATCC 26659 / Pp 5 / PN500</strain>
    </source>
</reference>
<proteinExistence type="predicted"/>
<sequence>MLIAKHYDRGINKNEIVFLDSMRGEMLLNYTVMYRGDSDKDKELEVDYSSIENEKCSPNFYNDQSVVVTEAVVVAAVIVSSGSNRIGNAWIIH</sequence>
<evidence type="ECO:0000313" key="2">
    <source>
        <dbReference type="Proteomes" id="UP000001396"/>
    </source>
</evidence>
<keyword evidence="2" id="KW-1185">Reference proteome</keyword>
<gene>
    <name evidence="1" type="ORF">PPL_09647</name>
</gene>
<dbReference type="RefSeq" id="XP_020429027.1">
    <property type="nucleotide sequence ID" value="XM_020580440.1"/>
</dbReference>
<organism evidence="1 2">
    <name type="scientific">Heterostelium pallidum (strain ATCC 26659 / Pp 5 / PN500)</name>
    <name type="common">Cellular slime mold</name>
    <name type="synonym">Polysphondylium pallidum</name>
    <dbReference type="NCBI Taxonomy" id="670386"/>
    <lineage>
        <taxon>Eukaryota</taxon>
        <taxon>Amoebozoa</taxon>
        <taxon>Evosea</taxon>
        <taxon>Eumycetozoa</taxon>
        <taxon>Dictyostelia</taxon>
        <taxon>Acytosteliales</taxon>
        <taxon>Acytosteliaceae</taxon>
        <taxon>Heterostelium</taxon>
    </lineage>
</organism>
<protein>
    <submittedName>
        <fullName evidence="1">Uncharacterized protein</fullName>
    </submittedName>
</protein>